<keyword evidence="1" id="KW-1133">Transmembrane helix</keyword>
<evidence type="ECO:0000313" key="2">
    <source>
        <dbReference type="EMBL" id="WBP85104.1"/>
    </source>
</evidence>
<keyword evidence="1" id="KW-0472">Membrane</keyword>
<evidence type="ECO:0000313" key="3">
    <source>
        <dbReference type="Proteomes" id="UP001212821"/>
    </source>
</evidence>
<keyword evidence="1" id="KW-0812">Transmembrane</keyword>
<dbReference type="Proteomes" id="UP001212821">
    <property type="component" value="Chromosome"/>
</dbReference>
<gene>
    <name evidence="2" type="ORF">O1G21_04055</name>
</gene>
<protein>
    <submittedName>
        <fullName evidence="2">DUF6153 family protein</fullName>
    </submittedName>
</protein>
<keyword evidence="3" id="KW-1185">Reference proteome</keyword>
<feature type="transmembrane region" description="Helical" evidence="1">
    <location>
        <begin position="95"/>
        <end position="117"/>
    </location>
</feature>
<dbReference type="InterPro" id="IPR046151">
    <property type="entry name" value="DUF6153"/>
</dbReference>
<reference evidence="3" key="1">
    <citation type="submission" date="2022-12" db="EMBL/GenBank/DDBJ databases">
        <authorList>
            <person name="Mo P."/>
        </authorList>
    </citation>
    <scope>NUCLEOTIDE SEQUENCE [LARGE SCALE GENOMIC DNA]</scope>
    <source>
        <strain evidence="3">HUAS 3-15</strain>
    </source>
</reference>
<dbReference type="EMBL" id="CP115450">
    <property type="protein sequence ID" value="WBP85104.1"/>
    <property type="molecule type" value="Genomic_DNA"/>
</dbReference>
<sequence length="146" mass="15192">MNRRHPQRPGIVRLLAVCAVLLGLFLMHGLPTAAAEGCHTDGAAATAAMPGTTMSDPPTGNEAVAPAGVHPAVHHGSDVRSAGTLCSSTPGRDRIALPAMALIAIVSVWGGLWQLPLRVTGFLARRRRGPPDGGRELLQKVCIART</sequence>
<organism evidence="2 3">
    <name type="scientific">Kitasatospora cathayae</name>
    <dbReference type="NCBI Taxonomy" id="3004092"/>
    <lineage>
        <taxon>Bacteria</taxon>
        <taxon>Bacillati</taxon>
        <taxon>Actinomycetota</taxon>
        <taxon>Actinomycetes</taxon>
        <taxon>Kitasatosporales</taxon>
        <taxon>Streptomycetaceae</taxon>
        <taxon>Kitasatospora</taxon>
    </lineage>
</organism>
<accession>A0ABY7PY23</accession>
<name>A0ABY7PY23_9ACTN</name>
<proteinExistence type="predicted"/>
<dbReference type="Pfam" id="PF19650">
    <property type="entry name" value="DUF6153"/>
    <property type="match status" value="1"/>
</dbReference>
<evidence type="ECO:0000256" key="1">
    <source>
        <dbReference type="SAM" id="Phobius"/>
    </source>
</evidence>
<dbReference type="RefSeq" id="WP_270140824.1">
    <property type="nucleotide sequence ID" value="NZ_CP115450.1"/>
</dbReference>